<keyword evidence="2" id="KW-0808">Transferase</keyword>
<dbReference type="PANTHER" id="PTHR37817:SF1">
    <property type="entry name" value="N-ACETYLTRANSFERASE EIS"/>
    <property type="match status" value="1"/>
</dbReference>
<dbReference type="PROSITE" id="PS51186">
    <property type="entry name" value="GNAT"/>
    <property type="match status" value="1"/>
</dbReference>
<dbReference type="CDD" id="cd04301">
    <property type="entry name" value="NAT_SF"/>
    <property type="match status" value="1"/>
</dbReference>
<dbReference type="InterPro" id="IPR000182">
    <property type="entry name" value="GNAT_dom"/>
</dbReference>
<dbReference type="InterPro" id="IPR036527">
    <property type="entry name" value="SCP2_sterol-bd_dom_sf"/>
</dbReference>
<dbReference type="SUPFAM" id="SSF55729">
    <property type="entry name" value="Acyl-CoA N-acyltransferases (Nat)"/>
    <property type="match status" value="1"/>
</dbReference>
<dbReference type="GO" id="GO:0030649">
    <property type="term" value="P:aminoglycoside antibiotic catabolic process"/>
    <property type="evidence" value="ECO:0007669"/>
    <property type="project" value="TreeGrafter"/>
</dbReference>
<evidence type="ECO:0000313" key="2">
    <source>
        <dbReference type="EMBL" id="MBB3701954.1"/>
    </source>
</evidence>
<gene>
    <name evidence="2" type="ORF">FHS60_000396</name>
</gene>
<dbReference type="EMBL" id="JACICA010000001">
    <property type="protein sequence ID" value="MBB3701954.1"/>
    <property type="molecule type" value="Genomic_DNA"/>
</dbReference>
<dbReference type="Pfam" id="PF13527">
    <property type="entry name" value="Acetyltransf_9"/>
    <property type="match status" value="1"/>
</dbReference>
<dbReference type="RefSeq" id="WP_183694222.1">
    <property type="nucleotide sequence ID" value="NZ_JACICA010000001.1"/>
</dbReference>
<dbReference type="Proteomes" id="UP000541425">
    <property type="component" value="Unassembled WGS sequence"/>
</dbReference>
<comment type="caution">
    <text evidence="2">The sequence shown here is derived from an EMBL/GenBank/DDBJ whole genome shotgun (WGS) entry which is preliminary data.</text>
</comment>
<organism evidence="2 3">
    <name type="scientific">Alloprevotella rava</name>
    <dbReference type="NCBI Taxonomy" id="671218"/>
    <lineage>
        <taxon>Bacteria</taxon>
        <taxon>Pseudomonadati</taxon>
        <taxon>Bacteroidota</taxon>
        <taxon>Bacteroidia</taxon>
        <taxon>Bacteroidales</taxon>
        <taxon>Prevotellaceae</taxon>
        <taxon>Alloprevotella</taxon>
    </lineage>
</organism>
<dbReference type="Gene3D" id="3.30.1050.10">
    <property type="entry name" value="SCP2 sterol-binding domain"/>
    <property type="match status" value="1"/>
</dbReference>
<accession>A0A7W5UDB2</accession>
<reference evidence="2 3" key="1">
    <citation type="submission" date="2020-08" db="EMBL/GenBank/DDBJ databases">
        <title>Genomic Encyclopedia of Type Strains, Phase IV (KMG-IV): sequencing the most valuable type-strain genomes for metagenomic binning, comparative biology and taxonomic classification.</title>
        <authorList>
            <person name="Goeker M."/>
        </authorList>
    </citation>
    <scope>NUCLEOTIDE SEQUENCE [LARGE SCALE GENOMIC DNA]</scope>
    <source>
        <strain evidence="2 3">DSM 22548</strain>
    </source>
</reference>
<dbReference type="InterPro" id="IPR051554">
    <property type="entry name" value="Acetyltransferase_Eis"/>
</dbReference>
<evidence type="ECO:0000259" key="1">
    <source>
        <dbReference type="PROSITE" id="PS51186"/>
    </source>
</evidence>
<dbReference type="Gene3D" id="3.40.630.30">
    <property type="match status" value="1"/>
</dbReference>
<dbReference type="InterPro" id="IPR016181">
    <property type="entry name" value="Acyl_CoA_acyltransferase"/>
</dbReference>
<dbReference type="PANTHER" id="PTHR37817">
    <property type="entry name" value="N-ACETYLTRANSFERASE EIS"/>
    <property type="match status" value="1"/>
</dbReference>
<sequence length="347" mass="39463">MLLTPEELKQQTRELWKTCFPTDSEEFLDIYFEDKYTDASNITRREGTQVVAAGQLLPYSMNFYGSTVHTGYFSGVGTLPEYRGYGLASQIISEGHRRLYEQGGVLSYLIPGNEELRHFYERPQHGAFWTSTFRAEVELTPTGEEDAHIVIEEPEEWGENLYVYYQQRCRTYPFIFKSSLNDFFAALETCDLEGGFVLVARNKSRIVGLCWGVQESDGRVMLRDIVVSDYRVQNLFVTYLCRKYAVEHIYDRGACAGAIKGAQPYAMARVVNVVKFFKTILLQHPGFELSIGIDGDLDVPENNGYYMLRGGEVFIVEDRPSQIITPGGLAAMFLGSQPVIVRNMLDE</sequence>
<proteinExistence type="predicted"/>
<protein>
    <submittedName>
        <fullName evidence="2">GNAT superfamily N-acetyltransferase</fullName>
    </submittedName>
</protein>
<name>A0A7W5UDB2_9BACT</name>
<evidence type="ECO:0000313" key="3">
    <source>
        <dbReference type="Proteomes" id="UP000541425"/>
    </source>
</evidence>
<dbReference type="AlphaFoldDB" id="A0A7W5UDB2"/>
<feature type="domain" description="N-acetyltransferase" evidence="1">
    <location>
        <begin position="1"/>
        <end position="156"/>
    </location>
</feature>
<dbReference type="GO" id="GO:0034069">
    <property type="term" value="F:aminoglycoside N-acetyltransferase activity"/>
    <property type="evidence" value="ECO:0007669"/>
    <property type="project" value="TreeGrafter"/>
</dbReference>